<dbReference type="InterPro" id="IPR016007">
    <property type="entry name" value="Alpha_rhamnosid"/>
</dbReference>
<dbReference type="Pfam" id="PF17390">
    <property type="entry name" value="Bac_rhamnosid_C"/>
    <property type="match status" value="1"/>
</dbReference>
<feature type="domain" description="Alpha-L-rhamnosidase six-hairpin glycosidase" evidence="6">
    <location>
        <begin position="424"/>
        <end position="772"/>
    </location>
</feature>
<dbReference type="PANTHER" id="PTHR33307">
    <property type="entry name" value="ALPHA-RHAMNOSIDASE (EUROFUNG)"/>
    <property type="match status" value="1"/>
</dbReference>
<dbReference type="InterPro" id="IPR013783">
    <property type="entry name" value="Ig-like_fold"/>
</dbReference>
<dbReference type="Pfam" id="PF25788">
    <property type="entry name" value="Ig_Rha78A_N"/>
    <property type="match status" value="1"/>
</dbReference>
<dbReference type="InterPro" id="IPR008928">
    <property type="entry name" value="6-hairpin_glycosidase_sf"/>
</dbReference>
<evidence type="ECO:0000256" key="1">
    <source>
        <dbReference type="ARBA" id="ARBA00001445"/>
    </source>
</evidence>
<dbReference type="InterPro" id="IPR035398">
    <property type="entry name" value="Bac_rhamnosid_C"/>
</dbReference>
<dbReference type="Pfam" id="PF17389">
    <property type="entry name" value="Bac_rhamnosid6H"/>
    <property type="match status" value="1"/>
</dbReference>
<dbReference type="Gene3D" id="2.60.420.10">
    <property type="entry name" value="Maltose phosphorylase, domain 3"/>
    <property type="match status" value="1"/>
</dbReference>
<evidence type="ECO:0000256" key="2">
    <source>
        <dbReference type="ARBA" id="ARBA00012652"/>
    </source>
</evidence>
<dbReference type="PANTHER" id="PTHR33307:SF6">
    <property type="entry name" value="ALPHA-RHAMNOSIDASE (EUROFUNG)-RELATED"/>
    <property type="match status" value="1"/>
</dbReference>
<gene>
    <name evidence="8" type="ORF">V5R04_11870</name>
</gene>
<feature type="domain" description="Alpha-L-rhamnosidase concanavalin-like" evidence="4">
    <location>
        <begin position="321"/>
        <end position="419"/>
    </location>
</feature>
<dbReference type="Gene3D" id="1.50.10.10">
    <property type="match status" value="1"/>
</dbReference>
<evidence type="ECO:0000259" key="5">
    <source>
        <dbReference type="Pfam" id="PF08531"/>
    </source>
</evidence>
<evidence type="ECO:0000313" key="8">
    <source>
        <dbReference type="EMBL" id="XBH20911.1"/>
    </source>
</evidence>
<dbReference type="GO" id="GO:0030596">
    <property type="term" value="F:alpha-L-rhamnosidase activity"/>
    <property type="evidence" value="ECO:0007669"/>
    <property type="project" value="UniProtKB-EC"/>
</dbReference>
<dbReference type="InterPro" id="IPR013737">
    <property type="entry name" value="Bac_rhamnosid_N"/>
</dbReference>
<evidence type="ECO:0000259" key="6">
    <source>
        <dbReference type="Pfam" id="PF17389"/>
    </source>
</evidence>
<dbReference type="InterPro" id="IPR008902">
    <property type="entry name" value="Rhamnosid_concanavalin"/>
</dbReference>
<feature type="domain" description="Alpha-L-rhamnosidase C-terminal" evidence="7">
    <location>
        <begin position="774"/>
        <end position="847"/>
    </location>
</feature>
<dbReference type="Gene3D" id="2.60.40.10">
    <property type="entry name" value="Immunoglobulins"/>
    <property type="match status" value="1"/>
</dbReference>
<proteinExistence type="predicted"/>
<name>A0AAU7DVY9_9MICO</name>
<dbReference type="AlphaFoldDB" id="A0AAU7DVY9"/>
<comment type="catalytic activity">
    <reaction evidence="1">
        <text>Hydrolysis of terminal non-reducing alpha-L-rhamnose residues in alpha-L-rhamnosides.</text>
        <dbReference type="EC" id="3.2.1.40"/>
    </reaction>
</comment>
<dbReference type="SUPFAM" id="SSF48208">
    <property type="entry name" value="Six-hairpin glycosidases"/>
    <property type="match status" value="1"/>
</dbReference>
<dbReference type="GO" id="GO:0005975">
    <property type="term" value="P:carbohydrate metabolic process"/>
    <property type="evidence" value="ECO:0007669"/>
    <property type="project" value="InterPro"/>
</dbReference>
<dbReference type="Gene3D" id="2.60.120.260">
    <property type="entry name" value="Galactose-binding domain-like"/>
    <property type="match status" value="2"/>
</dbReference>
<feature type="domain" description="Bacterial alpha-L-rhamnosidase N-terminal" evidence="5">
    <location>
        <begin position="140"/>
        <end position="309"/>
    </location>
</feature>
<dbReference type="Pfam" id="PF08531">
    <property type="entry name" value="Bac_rhamnosid_N"/>
    <property type="match status" value="1"/>
</dbReference>
<organism evidence="8">
    <name type="scientific">Jonesiaceae bacterium BS-20</name>
    <dbReference type="NCBI Taxonomy" id="3120821"/>
    <lineage>
        <taxon>Bacteria</taxon>
        <taxon>Bacillati</taxon>
        <taxon>Actinomycetota</taxon>
        <taxon>Actinomycetes</taxon>
        <taxon>Micrococcales</taxon>
        <taxon>Jonesiaceae</taxon>
    </lineage>
</organism>
<dbReference type="EMBL" id="CP146203">
    <property type="protein sequence ID" value="XBH20911.1"/>
    <property type="molecule type" value="Genomic_DNA"/>
</dbReference>
<dbReference type="InterPro" id="IPR035396">
    <property type="entry name" value="Bac_rhamnosid6H"/>
</dbReference>
<evidence type="ECO:0000256" key="3">
    <source>
        <dbReference type="ARBA" id="ARBA00022801"/>
    </source>
</evidence>
<evidence type="ECO:0000259" key="4">
    <source>
        <dbReference type="Pfam" id="PF05592"/>
    </source>
</evidence>
<dbReference type="InterPro" id="IPR012341">
    <property type="entry name" value="6hp_glycosidase-like_sf"/>
</dbReference>
<keyword evidence="3 8" id="KW-0378">Hydrolase</keyword>
<sequence length="938" mass="103425">MSQMFEVFDVLAELRTDSHWVASATPRLSWKTATSASDWTQGSAEIELTLGTGSVKVFQHEGSESRLVSWPFAALSPREQVSVRIRSFGVDGVSSAWSAPLTIRAGFLAEDDWTAVPIGLPNPSEHANPFTARKEITLDKAVKSATLYATAHGIYQVYVNGTEVDAEAFKPGWTTYQRRLVHETTDITGLLANGTNTLTIDAAGGWFTENYGFQGFANPFYGNQPLVAAQILLEFEDGTSETLITDASWQVSSQGPRVYSGIYRGEKFDARRDDSAVRQAGYDTSSWESAVTGELLAIPAARYSPAVTITQEVPAVEVLTSPTGKTIIDFGQNLVGVVRMTVTESAGTVVTLRHAEVLEDGEVAMRPLRAAAATDEYVARGEQQETWQPTFTFHGFRYVEVSGLSSPLKLANFTALVIHSNMQRTGWFETSHQLLNKLHENVVWGMRGNFLSLPTDCPQRDERLGWTGDIEVFTPTSSYLFDTNGFLASWLEDLKLEQDMTGTGIVPFIVPDVLQSAKQPMAAWGDAATVVPYTLYERFRDDALLASQFQSMTDWVDAVVTASSDDWLWEGYFQFGDWLDPTAPADSPGEAKTDSDIVATAYAFRSADLVVKSAEILGYAEATAKYTEIRENYRRAFLDTFTTPSGRMMSDAQTGYALAVHFEIETDPARQARLAARLAELIRNGGYTIRTGFVGTPIIQDVLTRFGHLHTADRMLFQTANPSWLYSVKMGATTIWERWDSMLEDGSVNPGEMTSFNHYALGAVADWLHREVAGISPTSPAYRTFRVAPNYLDTLEHAAGTFDSPYGRIETRWERTSPGEVSLTVTVPPNTIAQVQISDEQTVDVGSGTHTWQVAATRVPRTVGHVSMQTPLSQIVEDEEAFNAIFAAIDVVSAERSNAWRTQTKWQERRALSDSFFSTPSAAVENVLAALEVLNSNR</sequence>
<reference evidence="8" key="1">
    <citation type="submission" date="2024-02" db="EMBL/GenBank/DDBJ databases">
        <title>Tomenella chthoni gen. nov. sp. nov., a member of the family Jonesiaceae isolated from bat guano.</title>
        <authorList>
            <person name="Miller S.L."/>
            <person name="King J."/>
            <person name="Sankaranarayanan K."/>
            <person name="Lawson P.A."/>
        </authorList>
    </citation>
    <scope>NUCLEOTIDE SEQUENCE</scope>
    <source>
        <strain evidence="8">BS-20</strain>
    </source>
</reference>
<dbReference type="Pfam" id="PF05592">
    <property type="entry name" value="Bac_rhamnosid"/>
    <property type="match status" value="1"/>
</dbReference>
<accession>A0AAU7DVY9</accession>
<dbReference type="PIRSF" id="PIRSF010631">
    <property type="entry name" value="A-rhamnsds"/>
    <property type="match status" value="1"/>
</dbReference>
<protein>
    <recommendedName>
        <fullName evidence="2">alpha-L-rhamnosidase</fullName>
        <ecNumber evidence="2">3.2.1.40</ecNumber>
    </recommendedName>
</protein>
<dbReference type="EC" id="3.2.1.40" evidence="2"/>
<evidence type="ECO:0000259" key="7">
    <source>
        <dbReference type="Pfam" id="PF17390"/>
    </source>
</evidence>